<evidence type="ECO:0000313" key="4">
    <source>
        <dbReference type="Proteomes" id="UP000441336"/>
    </source>
</evidence>
<evidence type="ECO:0000313" key="3">
    <source>
        <dbReference type="EMBL" id="MVN78111.1"/>
    </source>
</evidence>
<organism evidence="3 4">
    <name type="scientific">Hymenobacter ginkgonis</name>
    <dbReference type="NCBI Taxonomy" id="2682976"/>
    <lineage>
        <taxon>Bacteria</taxon>
        <taxon>Pseudomonadati</taxon>
        <taxon>Bacteroidota</taxon>
        <taxon>Cytophagia</taxon>
        <taxon>Cytophagales</taxon>
        <taxon>Hymenobacteraceae</taxon>
        <taxon>Hymenobacter</taxon>
    </lineage>
</organism>
<dbReference type="Pfam" id="PF13250">
    <property type="entry name" value="SNIPE"/>
    <property type="match status" value="1"/>
</dbReference>
<sequence length="512" mass="58961">MTTTLLLSLLCLILATVAYFFWRKAQQHVAERDATAAARDIVITERETARQQIAAIEERFRPIVAADTEAKRILEAATAEQTRIVEAATAERIQLVETAMAERTRIVRDMVDTRNRLTQTIETLIQRQQAQHVEHESLQARIDELQVEFNALDEEANLQSFGFYKPRFDFVTSVEYQQKLEYTRTAQKNLIIAGLAATCSTSWTVNGSETEGRKQTAQYLKLILRAFNGECDAAISKVKFNNVLVMETRIRKSYEAINKISKSQYSSIAESYLDLRLRELYLVHEVQEKLQTEKETQRQIREQMREEEQALRELEKAKMDAEKEERRFAEALRKAQQDVQKATGEAQQRLLAQIEALEQQLTQAQQLKQRAISQAQLTRSGHVYVISNIGSFGEDVYKIGMTRRLDPMDRVKELGDASVPFQFDVHAIIYCDDAPKLENTLHRIFHDRRVNRINERKEFFHVSLTEIAEAVLSNHGAIEFLHEAEAQDYRKTLAMNSEKVDINQEGAKTLFS</sequence>
<dbReference type="InterPro" id="IPR025280">
    <property type="entry name" value="SNIPE"/>
</dbReference>
<proteinExistence type="predicted"/>
<keyword evidence="1" id="KW-0175">Coiled coil</keyword>
<name>A0A7K1TIV7_9BACT</name>
<dbReference type="Proteomes" id="UP000441336">
    <property type="component" value="Unassembled WGS sequence"/>
</dbReference>
<dbReference type="Pfam" id="PF13455">
    <property type="entry name" value="MUG113"/>
    <property type="match status" value="1"/>
</dbReference>
<evidence type="ECO:0000259" key="2">
    <source>
        <dbReference type="SMART" id="SM00974"/>
    </source>
</evidence>
<reference evidence="3 4" key="1">
    <citation type="submission" date="2019-12" db="EMBL/GenBank/DDBJ databases">
        <title>Hymenobacter sp. HMF4947 Genome sequencing and assembly.</title>
        <authorList>
            <person name="Kang H."/>
            <person name="Cha I."/>
            <person name="Kim H."/>
            <person name="Joh K."/>
        </authorList>
    </citation>
    <scope>NUCLEOTIDE SEQUENCE [LARGE SCALE GENOMIC DNA]</scope>
    <source>
        <strain evidence="3 4">HMF4947</strain>
    </source>
</reference>
<feature type="coiled-coil region" evidence="1">
    <location>
        <begin position="283"/>
        <end position="374"/>
    </location>
</feature>
<evidence type="ECO:0000256" key="1">
    <source>
        <dbReference type="SAM" id="Coils"/>
    </source>
</evidence>
<feature type="domain" description="Bacteriophage T5 Orf172 DNA-binding" evidence="2">
    <location>
        <begin position="391"/>
        <end position="474"/>
    </location>
</feature>
<protein>
    <submittedName>
        <fullName evidence="3">DUF4041 domain-containing protein</fullName>
    </submittedName>
</protein>
<dbReference type="EMBL" id="WQKZ01000004">
    <property type="protein sequence ID" value="MVN78111.1"/>
    <property type="molecule type" value="Genomic_DNA"/>
</dbReference>
<dbReference type="InterPro" id="IPR018306">
    <property type="entry name" value="Phage_T5_Orf172_DNA-bd"/>
</dbReference>
<dbReference type="RefSeq" id="WP_157567881.1">
    <property type="nucleotide sequence ID" value="NZ_WQKZ01000004.1"/>
</dbReference>
<dbReference type="AlphaFoldDB" id="A0A7K1TIV7"/>
<comment type="caution">
    <text evidence="3">The sequence shown here is derived from an EMBL/GenBank/DDBJ whole genome shotgun (WGS) entry which is preliminary data.</text>
</comment>
<accession>A0A7K1TIV7</accession>
<gene>
    <name evidence="3" type="ORF">GO988_17415</name>
</gene>
<dbReference type="SMART" id="SM00974">
    <property type="entry name" value="T5orf172"/>
    <property type="match status" value="1"/>
</dbReference>
<keyword evidence="4" id="KW-1185">Reference proteome</keyword>